<dbReference type="InterPro" id="IPR013820">
    <property type="entry name" value="ATP_PRibTrfase_cat"/>
</dbReference>
<dbReference type="PANTHER" id="PTHR21403:SF8">
    <property type="entry name" value="ATP PHOSPHORIBOSYLTRANSFERASE"/>
    <property type="match status" value="1"/>
</dbReference>
<evidence type="ECO:0000313" key="11">
    <source>
        <dbReference type="Proteomes" id="UP001634007"/>
    </source>
</evidence>
<evidence type="ECO:0000256" key="4">
    <source>
        <dbReference type="ARBA" id="ARBA00022605"/>
    </source>
</evidence>
<dbReference type="Proteomes" id="UP001634007">
    <property type="component" value="Unassembled WGS sequence"/>
</dbReference>
<evidence type="ECO:0000256" key="5">
    <source>
        <dbReference type="ARBA" id="ARBA00022676"/>
    </source>
</evidence>
<dbReference type="InterPro" id="IPR018198">
    <property type="entry name" value="ATP_PRibTrfase_CS"/>
</dbReference>
<dbReference type="GO" id="GO:0003879">
    <property type="term" value="F:ATP phosphoribosyltransferase activity"/>
    <property type="evidence" value="ECO:0007669"/>
    <property type="project" value="UniProtKB-EC"/>
</dbReference>
<dbReference type="Pfam" id="PF01634">
    <property type="entry name" value="HisG"/>
    <property type="match status" value="1"/>
</dbReference>
<keyword evidence="6" id="KW-0808">Transferase</keyword>
<dbReference type="PROSITE" id="PS01316">
    <property type="entry name" value="ATP_P_PHORIBOSYLTR"/>
    <property type="match status" value="1"/>
</dbReference>
<proteinExistence type="predicted"/>
<dbReference type="PANTHER" id="PTHR21403">
    <property type="entry name" value="ATP PHOSPHORIBOSYLTRANSFERASE ATP-PRTASE"/>
    <property type="match status" value="1"/>
</dbReference>
<keyword evidence="7" id="KW-0368">Histidine biosynthesis</keyword>
<dbReference type="SUPFAM" id="SSF53850">
    <property type="entry name" value="Periplasmic binding protein-like II"/>
    <property type="match status" value="1"/>
</dbReference>
<evidence type="ECO:0000256" key="2">
    <source>
        <dbReference type="ARBA" id="ARBA00004667"/>
    </source>
</evidence>
<sequence length="627" mass="68429">MTSTSISMSLVSPSRRSQQHLLLSPSSVAPPLSAFFRRAHTSVIFSSARTPALLRIVCCSSAGSSPSSAAGERREVRLGLPSKGRMADDTLGLLKDCQLSVKRVNPRQYVAEIPQLSNLQVWFQRPKDIVKKLLSGDLDIGIVGFDTVSEHGQGNQDLIIVHEALDYGDCRLSLAIPKYGIFEKINSVKELAQMPQWTEEKPLRVATGFGYLGPKFMKENGLKHVSFSTGEGALEAAPAMGTADVILDLVSSGTTLKENNLKEIEGGTVLESQAVLVASRKSLIQREGVLGATHEILERLEAHLKAVGQFTVTAYMSGSSAGEVDERVLGQPSLSGLQMAAAFVQTRALVLSSQCSDPLEVTELENRLLEKIEEGSTIMDNSQWHSLERSTVRMRLDRVSANQVFSPKYLTDGFFKPKTPPRLAGKFSPAKPFASVSQSRVYLICDPNELSLCGSLFFPLASSTRACVASSHEAAMEVADKKEMGKGKNEALRLKRCGEEEEEAKEEAPGAPYELENLDSEDDSEDVLSGVVKSMEELGSGERDSQEHGIPKTGIHEKINLMKELAQMSQWTEVQPLRVATGFEYQSELGSFFKSASQTRREKRQRSSFGVLLRGDGQAEGVRAAED</sequence>
<dbReference type="EMBL" id="JBJKBG010000007">
    <property type="protein sequence ID" value="KAL3729477.1"/>
    <property type="molecule type" value="Genomic_DNA"/>
</dbReference>
<dbReference type="AlphaFoldDB" id="A0ABD3JSA9"/>
<reference evidence="10 11" key="1">
    <citation type="submission" date="2024-11" db="EMBL/GenBank/DDBJ databases">
        <title>Chromosome-level genome assembly of Eucalyptus globulus Labill. provides insights into its genome evolution.</title>
        <authorList>
            <person name="Li X."/>
        </authorList>
    </citation>
    <scope>NUCLEOTIDE SEQUENCE [LARGE SCALE GENOMIC DNA]</scope>
    <source>
        <strain evidence="10">CL2024</strain>
        <tissue evidence="10">Fresh tender leaves</tissue>
    </source>
</reference>
<dbReference type="NCBIfam" id="TIGR00070">
    <property type="entry name" value="hisG"/>
    <property type="match status" value="1"/>
</dbReference>
<feature type="domain" description="ATP phosphoribosyltransferase catalytic" evidence="9">
    <location>
        <begin position="125"/>
        <end position="301"/>
    </location>
</feature>
<keyword evidence="5" id="KW-0328">Glycosyltransferase</keyword>
<dbReference type="FunFam" id="3.40.190.10:FF:000118">
    <property type="entry name" value="ATP phosphoribosyltransferase 2, chloroplastic"/>
    <property type="match status" value="1"/>
</dbReference>
<organism evidence="10 11">
    <name type="scientific">Eucalyptus globulus</name>
    <name type="common">Tasmanian blue gum</name>
    <dbReference type="NCBI Taxonomy" id="34317"/>
    <lineage>
        <taxon>Eukaryota</taxon>
        <taxon>Viridiplantae</taxon>
        <taxon>Streptophyta</taxon>
        <taxon>Embryophyta</taxon>
        <taxon>Tracheophyta</taxon>
        <taxon>Spermatophyta</taxon>
        <taxon>Magnoliopsida</taxon>
        <taxon>eudicotyledons</taxon>
        <taxon>Gunneridae</taxon>
        <taxon>Pentapetalae</taxon>
        <taxon>rosids</taxon>
        <taxon>malvids</taxon>
        <taxon>Myrtales</taxon>
        <taxon>Myrtaceae</taxon>
        <taxon>Myrtoideae</taxon>
        <taxon>Eucalypteae</taxon>
        <taxon>Eucalyptus</taxon>
    </lineage>
</organism>
<feature type="region of interest" description="Disordered" evidence="8">
    <location>
        <begin position="498"/>
        <end position="522"/>
    </location>
</feature>
<accession>A0ABD3JSA9</accession>
<dbReference type="InterPro" id="IPR001348">
    <property type="entry name" value="ATP_PRibTrfase_HisG"/>
</dbReference>
<dbReference type="EC" id="2.4.2.17" evidence="3"/>
<evidence type="ECO:0000256" key="8">
    <source>
        <dbReference type="SAM" id="MobiDB-lite"/>
    </source>
</evidence>
<evidence type="ECO:0000256" key="6">
    <source>
        <dbReference type="ARBA" id="ARBA00022679"/>
    </source>
</evidence>
<evidence type="ECO:0000313" key="10">
    <source>
        <dbReference type="EMBL" id="KAL3729477.1"/>
    </source>
</evidence>
<dbReference type="CDD" id="cd13593">
    <property type="entry name" value="PBP2_HisGL3"/>
    <property type="match status" value="1"/>
</dbReference>
<keyword evidence="11" id="KW-1185">Reference proteome</keyword>
<evidence type="ECO:0000256" key="1">
    <source>
        <dbReference type="ARBA" id="ARBA00000915"/>
    </source>
</evidence>
<comment type="pathway">
    <text evidence="2">Amino-acid biosynthesis; L-histidine biosynthesis; L-histidine from 5-phospho-alpha-D-ribose 1-diphosphate: step 1/9.</text>
</comment>
<comment type="caution">
    <text evidence="10">The sequence shown here is derived from an EMBL/GenBank/DDBJ whole genome shotgun (WGS) entry which is preliminary data.</text>
</comment>
<evidence type="ECO:0000256" key="3">
    <source>
        <dbReference type="ARBA" id="ARBA00011946"/>
    </source>
</evidence>
<dbReference type="Gene3D" id="3.40.190.10">
    <property type="entry name" value="Periplasmic binding protein-like II"/>
    <property type="match status" value="2"/>
</dbReference>
<gene>
    <name evidence="10" type="ORF">ACJRO7_026577</name>
</gene>
<name>A0ABD3JSA9_EUCGL</name>
<protein>
    <recommendedName>
        <fullName evidence="3">ATP phosphoribosyltransferase</fullName>
        <ecNumber evidence="3">2.4.2.17</ecNumber>
    </recommendedName>
</protein>
<dbReference type="GO" id="GO:0000105">
    <property type="term" value="P:L-histidine biosynthetic process"/>
    <property type="evidence" value="ECO:0007669"/>
    <property type="project" value="UniProtKB-KW"/>
</dbReference>
<evidence type="ECO:0000256" key="7">
    <source>
        <dbReference type="ARBA" id="ARBA00023102"/>
    </source>
</evidence>
<keyword evidence="4" id="KW-0028">Amino-acid biosynthesis</keyword>
<evidence type="ECO:0000259" key="9">
    <source>
        <dbReference type="Pfam" id="PF01634"/>
    </source>
</evidence>
<comment type="catalytic activity">
    <reaction evidence="1">
        <text>1-(5-phospho-beta-D-ribosyl)-ATP + diphosphate = 5-phospho-alpha-D-ribose 1-diphosphate + ATP</text>
        <dbReference type="Rhea" id="RHEA:18473"/>
        <dbReference type="ChEBI" id="CHEBI:30616"/>
        <dbReference type="ChEBI" id="CHEBI:33019"/>
        <dbReference type="ChEBI" id="CHEBI:58017"/>
        <dbReference type="ChEBI" id="CHEBI:73183"/>
        <dbReference type="EC" id="2.4.2.17"/>
    </reaction>
</comment>